<protein>
    <submittedName>
        <fullName evidence="2">Uncharacterized protein</fullName>
    </submittedName>
</protein>
<organism evidence="2 3">
    <name type="scientific">Equus asinus</name>
    <name type="common">Donkey</name>
    <name type="synonym">Equus africanus asinus</name>
    <dbReference type="NCBI Taxonomy" id="9793"/>
    <lineage>
        <taxon>Eukaryota</taxon>
        <taxon>Metazoa</taxon>
        <taxon>Chordata</taxon>
        <taxon>Craniata</taxon>
        <taxon>Vertebrata</taxon>
        <taxon>Euteleostomi</taxon>
        <taxon>Mammalia</taxon>
        <taxon>Eutheria</taxon>
        <taxon>Laurasiatheria</taxon>
        <taxon>Perissodactyla</taxon>
        <taxon>Equidae</taxon>
        <taxon>Equus</taxon>
    </lineage>
</organism>
<feature type="compositionally biased region" description="Basic and acidic residues" evidence="1">
    <location>
        <begin position="530"/>
        <end position="539"/>
    </location>
</feature>
<feature type="compositionally biased region" description="Basic and acidic residues" evidence="1">
    <location>
        <begin position="200"/>
        <end position="211"/>
    </location>
</feature>
<accession>A0A8C4L1C1</accession>
<dbReference type="PANTHER" id="PTHR38654:SF1">
    <property type="entry name" value="BUCKY BALL"/>
    <property type="match status" value="1"/>
</dbReference>
<dbReference type="AlphaFoldDB" id="A0A8C4L1C1"/>
<feature type="region of interest" description="Disordered" evidence="1">
    <location>
        <begin position="185"/>
        <end position="213"/>
    </location>
</feature>
<feature type="region of interest" description="Disordered" evidence="1">
    <location>
        <begin position="365"/>
        <end position="413"/>
    </location>
</feature>
<dbReference type="GeneTree" id="ENSGT00500000045246"/>
<dbReference type="PANTHER" id="PTHR38654">
    <property type="entry name" value="BUCKY BALL-RELATED"/>
    <property type="match status" value="1"/>
</dbReference>
<feature type="region of interest" description="Disordered" evidence="1">
    <location>
        <begin position="576"/>
        <end position="605"/>
    </location>
</feature>
<keyword evidence="3" id="KW-1185">Reference proteome</keyword>
<feature type="region of interest" description="Disordered" evidence="1">
    <location>
        <begin position="506"/>
        <end position="550"/>
    </location>
</feature>
<name>A0A8C4L1C1_EQUAS</name>
<dbReference type="Ensembl" id="ENSEAST00005005199.2">
    <property type="protein sequence ID" value="ENSEASP00005004746.2"/>
    <property type="gene ID" value="ENSEASG00005003569.2"/>
</dbReference>
<reference evidence="2" key="3">
    <citation type="submission" date="2025-09" db="UniProtKB">
        <authorList>
            <consortium name="Ensembl"/>
        </authorList>
    </citation>
    <scope>IDENTIFICATION</scope>
</reference>
<evidence type="ECO:0000313" key="2">
    <source>
        <dbReference type="Ensembl" id="ENSEASP00005004746.2"/>
    </source>
</evidence>
<sequence length="860" mass="96931">MLTLAFGGAYKMNSSLENHALFEGNNTRPFFYVHAMGQHPCPSPWYQNLAYSPFPIPGAGFRNGGLYFPYSVVLNEYPGFLVPQSPLPTTLNRRPIFPVFCNPAQFRHYSGYGKKMKTKETQTEPQQAENMSKKQDIHSEVNGHDTGRVTSIPATNVDIETDNIPAKAVGALSSVAQKRELLDKSPSNNAVNRNTPHRSFTSEKEKMRIEQGEGSPVIQFRKTLKEIMRLLDLAYGEAVPENMVQQNEISQSSCESRGMLCNPHEDEDGITYEDEQRAVPLEYHLDIVRHNEMSKSGLTMEVNLDKEKKGFSAVPQILPSPDEVKGEDEIQNTLISKLCQSTGDGNKLQQESPLSGSMETVNDLSLQSQTQTPLSIGEGKPHNSSGSHGSLEKQDEDEVVESNNSPQGCVPSPTWVAEFNRVDESIMCDMSWWLDAEVAKSPESSPESCRKGTEKKSVGSRELNEDEVVENNNCSQGCLPSHTWLVPLNRVDEGIQCDMSWWQDRELEKSPESSPKSSRKGTGKTSVGNRKLDEGEARESNSYPEKYVPSPTLLAQSKRVDVGIMCNMGLCHSEEVRTTPKEISSEDEESLQDCSSKGSDKSGTSRECIQCDRSWWQDAELQKSTEQMPPIDEELSPDCKIKGSWKKSIRNRKLNTDEEEMIIDDKTEEVYNENFTKYAKTKKTAKGRKLNVLNSFSNGKTVYLLKKNAALNVVLPEDSEDTELEQEVEDEMYEVACLFGEVSPQGPLTSSIGRLYRKSGRIIRMPPESSLPPQLIVWPRYRYKLKCGEYESIPMVYKVKRQDGCEITYGRLHKKHTMAKQERLESKRASHKTLECNCERAKTKVPYKLTSKNKDLRQMQ</sequence>
<gene>
    <name evidence="2" type="primary">LOC106829557</name>
</gene>
<dbReference type="Proteomes" id="UP000694387">
    <property type="component" value="Chromosome 1"/>
</dbReference>
<feature type="compositionally biased region" description="Polar residues" evidence="1">
    <location>
        <begin position="185"/>
        <end position="199"/>
    </location>
</feature>
<dbReference type="InterPro" id="IPR053309">
    <property type="entry name" value="Balbiani_Body_Formation"/>
</dbReference>
<reference evidence="2 3" key="1">
    <citation type="journal article" date="2020" name="Nat. Commun.">
        <title>Donkey genomes provide new insights into domestication and selection for coat color.</title>
        <authorList>
            <person name="Wang"/>
            <person name="C."/>
            <person name="Li"/>
            <person name="H."/>
            <person name="Guo"/>
            <person name="Y."/>
            <person name="Huang"/>
            <person name="J."/>
            <person name="Sun"/>
            <person name="Y."/>
            <person name="Min"/>
            <person name="J."/>
            <person name="Wang"/>
            <person name="J."/>
            <person name="Fang"/>
            <person name="X."/>
            <person name="Zhao"/>
            <person name="Z."/>
            <person name="Wang"/>
            <person name="S."/>
            <person name="Zhang"/>
            <person name="Y."/>
            <person name="Liu"/>
            <person name="Q."/>
            <person name="Jiang"/>
            <person name="Q."/>
            <person name="Wang"/>
            <person name="X."/>
            <person name="Guo"/>
            <person name="Y."/>
            <person name="Yang"/>
            <person name="C."/>
            <person name="Wang"/>
            <person name="Y."/>
            <person name="Tian"/>
            <person name="F."/>
            <person name="Zhuang"/>
            <person name="G."/>
            <person name="Fan"/>
            <person name="Y."/>
            <person name="Gao"/>
            <person name="Q."/>
            <person name="Li"/>
            <person name="Y."/>
            <person name="Ju"/>
            <person name="Z."/>
            <person name="Li"/>
            <person name="J."/>
            <person name="Li"/>
            <person name="R."/>
            <person name="Hou"/>
            <person name="M."/>
            <person name="Yang"/>
            <person name="G."/>
            <person name="Liu"/>
            <person name="G."/>
            <person name="Liu"/>
            <person name="W."/>
            <person name="Guo"/>
            <person name="J."/>
            <person name="Pan"/>
            <person name="S."/>
            <person name="Fan"/>
            <person name="G."/>
            <person name="Zhang"/>
            <person name="W."/>
            <person name="Zhang"/>
            <person name="R."/>
            <person name="Yu"/>
            <person name="J."/>
            <person name="Zhang"/>
            <person name="X."/>
            <person name="Yin"/>
            <person name="Q."/>
            <person name="Ji"/>
            <person name="C."/>
            <person name="Jin"/>
            <person name="Y."/>
            <person name="Yue"/>
            <person name="G."/>
            <person name="Liu"/>
            <person name="M."/>
            <person name="Xu"/>
            <person name="J."/>
            <person name="Liu"/>
            <person name="S."/>
            <person name="Jordana"/>
            <person name="J."/>
            <person name="Noce"/>
            <person name="A."/>
            <person name="Amills"/>
            <person name="M."/>
            <person name="Wu"/>
            <person name="D.D."/>
            <person name="Li"/>
            <person name="S."/>
            <person name="Zhou"/>
            <person name="X. and Zhong"/>
            <person name="J."/>
        </authorList>
    </citation>
    <scope>NUCLEOTIDE SEQUENCE [LARGE SCALE GENOMIC DNA]</scope>
</reference>
<evidence type="ECO:0000256" key="1">
    <source>
        <dbReference type="SAM" id="MobiDB-lite"/>
    </source>
</evidence>
<evidence type="ECO:0000313" key="3">
    <source>
        <dbReference type="Proteomes" id="UP000694387"/>
    </source>
</evidence>
<feature type="compositionally biased region" description="Basic and acidic residues" evidence="1">
    <location>
        <begin position="448"/>
        <end position="463"/>
    </location>
</feature>
<reference evidence="2" key="2">
    <citation type="submission" date="2025-08" db="UniProtKB">
        <authorList>
            <consortium name="Ensembl"/>
        </authorList>
    </citation>
    <scope>IDENTIFICATION</scope>
</reference>
<feature type="region of interest" description="Disordered" evidence="1">
    <location>
        <begin position="439"/>
        <end position="466"/>
    </location>
</feature>
<proteinExistence type="predicted"/>
<feature type="compositionally biased region" description="Polar residues" evidence="1">
    <location>
        <begin position="365"/>
        <end position="374"/>
    </location>
</feature>